<gene>
    <name evidence="2" type="ORF">SAMN05421854_10288</name>
</gene>
<protein>
    <submittedName>
        <fullName evidence="2">Helix-turn-helix domain-containing protein</fullName>
    </submittedName>
</protein>
<dbReference type="SUPFAM" id="SSF47413">
    <property type="entry name" value="lambda repressor-like DNA-binding domains"/>
    <property type="match status" value="1"/>
</dbReference>
<dbReference type="InterPro" id="IPR001387">
    <property type="entry name" value="Cro/C1-type_HTH"/>
</dbReference>
<dbReference type="Pfam" id="PF13560">
    <property type="entry name" value="HTH_31"/>
    <property type="match status" value="1"/>
</dbReference>
<dbReference type="PROSITE" id="PS50943">
    <property type="entry name" value="HTH_CROC1"/>
    <property type="match status" value="1"/>
</dbReference>
<reference evidence="2 3" key="1">
    <citation type="submission" date="2016-10" db="EMBL/GenBank/DDBJ databases">
        <authorList>
            <person name="de Groot N.N."/>
        </authorList>
    </citation>
    <scope>NUCLEOTIDE SEQUENCE [LARGE SCALE GENOMIC DNA]</scope>
    <source>
        <strain evidence="2 3">DSM 44637</strain>
    </source>
</reference>
<dbReference type="OrthoDB" id="3669136at2"/>
<dbReference type="Pfam" id="PF19054">
    <property type="entry name" value="DUF5753"/>
    <property type="match status" value="1"/>
</dbReference>
<evidence type="ECO:0000313" key="2">
    <source>
        <dbReference type="EMBL" id="SFO52035.1"/>
    </source>
</evidence>
<dbReference type="Gene3D" id="1.10.260.40">
    <property type="entry name" value="lambda repressor-like DNA-binding domains"/>
    <property type="match status" value="1"/>
</dbReference>
<organism evidence="2 3">
    <name type="scientific">Amycolatopsis rubida</name>
    <dbReference type="NCBI Taxonomy" id="112413"/>
    <lineage>
        <taxon>Bacteria</taxon>
        <taxon>Bacillati</taxon>
        <taxon>Actinomycetota</taxon>
        <taxon>Actinomycetes</taxon>
        <taxon>Pseudonocardiales</taxon>
        <taxon>Pseudonocardiaceae</taxon>
        <taxon>Amycolatopsis</taxon>
    </lineage>
</organism>
<name>A0A1I5HUQ9_9PSEU</name>
<dbReference type="RefSeq" id="WP_093572843.1">
    <property type="nucleotide sequence ID" value="NZ_FOWC01000002.1"/>
</dbReference>
<dbReference type="EMBL" id="FOWC01000002">
    <property type="protein sequence ID" value="SFO52035.1"/>
    <property type="molecule type" value="Genomic_DNA"/>
</dbReference>
<dbReference type="InterPro" id="IPR043917">
    <property type="entry name" value="DUF5753"/>
</dbReference>
<dbReference type="Proteomes" id="UP000199137">
    <property type="component" value="Unassembled WGS sequence"/>
</dbReference>
<evidence type="ECO:0000313" key="3">
    <source>
        <dbReference type="Proteomes" id="UP000199137"/>
    </source>
</evidence>
<sequence length="300" mass="34158">MSRLSVEAQLVELGNILVTARVERGLTQGELGDDLGYTQPNISKMERGKTRIHPHLLDRWIDVLEIDSAEAERMRQYNLASRADRVWNARRLAASPAWFHPVFEAEQEAAIVLKWTGERISGMLQTEDYMMEQFQAYGRTDVTDAVHERKLRAKLLDDYPDRTYKFLLSESAVHRLTRAHTDNPYVALGQVRHLLNLARNHPAATIRFVPFDNGPLHVGPDFTILQFVNSKLDRSFAETSNGVQTFMNETETYETDLQSWESLSSVAQSAEESAILLEEAEADLLSVRPPAPRRAGERLR</sequence>
<dbReference type="InterPro" id="IPR010982">
    <property type="entry name" value="Lambda_DNA-bd_dom_sf"/>
</dbReference>
<dbReference type="AlphaFoldDB" id="A0A1I5HUQ9"/>
<accession>A0A1I5HUQ9</accession>
<evidence type="ECO:0000259" key="1">
    <source>
        <dbReference type="PROSITE" id="PS50943"/>
    </source>
</evidence>
<dbReference type="STRING" id="112413.SAMN05421854_10288"/>
<dbReference type="CDD" id="cd00093">
    <property type="entry name" value="HTH_XRE"/>
    <property type="match status" value="1"/>
</dbReference>
<feature type="domain" description="HTH cro/C1-type" evidence="1">
    <location>
        <begin position="17"/>
        <end position="71"/>
    </location>
</feature>
<proteinExistence type="predicted"/>
<dbReference type="SMART" id="SM00530">
    <property type="entry name" value="HTH_XRE"/>
    <property type="match status" value="1"/>
</dbReference>
<dbReference type="GO" id="GO:0003677">
    <property type="term" value="F:DNA binding"/>
    <property type="evidence" value="ECO:0007669"/>
    <property type="project" value="InterPro"/>
</dbReference>